<dbReference type="RefSeq" id="WP_310308001.1">
    <property type="nucleotide sequence ID" value="NZ_JAVDWE010000004.1"/>
</dbReference>
<evidence type="ECO:0000259" key="2">
    <source>
        <dbReference type="Pfam" id="PF09084"/>
    </source>
</evidence>
<dbReference type="PANTHER" id="PTHR31528">
    <property type="entry name" value="4-AMINO-5-HYDROXYMETHYL-2-METHYLPYRIMIDINE PHOSPHATE SYNTHASE THI11-RELATED"/>
    <property type="match status" value="1"/>
</dbReference>
<keyword evidence="4" id="KW-1185">Reference proteome</keyword>
<dbReference type="Gene3D" id="3.40.190.10">
    <property type="entry name" value="Periplasmic binding protein-like II"/>
    <property type="match status" value="2"/>
</dbReference>
<dbReference type="InterPro" id="IPR027939">
    <property type="entry name" value="NMT1/THI5"/>
</dbReference>
<dbReference type="Proteomes" id="UP001265550">
    <property type="component" value="Unassembled WGS sequence"/>
</dbReference>
<dbReference type="Pfam" id="PF09084">
    <property type="entry name" value="NMT1"/>
    <property type="match status" value="1"/>
</dbReference>
<proteinExistence type="predicted"/>
<evidence type="ECO:0000256" key="1">
    <source>
        <dbReference type="SAM" id="SignalP"/>
    </source>
</evidence>
<dbReference type="PANTHER" id="PTHR31528:SF15">
    <property type="entry name" value="RIBOFLAVIN-BINDING PROTEIN RIBY"/>
    <property type="match status" value="1"/>
</dbReference>
<feature type="chain" id="PRO_5047179216" evidence="1">
    <location>
        <begin position="32"/>
        <end position="333"/>
    </location>
</feature>
<gene>
    <name evidence="3" type="ORF">J2X09_001753</name>
</gene>
<reference evidence="3 4" key="1">
    <citation type="submission" date="2023-07" db="EMBL/GenBank/DDBJ databases">
        <title>Sorghum-associated microbial communities from plants grown in Nebraska, USA.</title>
        <authorList>
            <person name="Schachtman D."/>
        </authorList>
    </citation>
    <scope>NUCLEOTIDE SEQUENCE [LARGE SCALE GENOMIC DNA]</scope>
    <source>
        <strain evidence="3 4">BE240</strain>
    </source>
</reference>
<organism evidence="3 4">
    <name type="scientific">Hydrogenophaga laconesensis</name>
    <dbReference type="NCBI Taxonomy" id="1805971"/>
    <lineage>
        <taxon>Bacteria</taxon>
        <taxon>Pseudomonadati</taxon>
        <taxon>Pseudomonadota</taxon>
        <taxon>Betaproteobacteria</taxon>
        <taxon>Burkholderiales</taxon>
        <taxon>Comamonadaceae</taxon>
        <taxon>Hydrogenophaga</taxon>
    </lineage>
</organism>
<protein>
    <submittedName>
        <fullName evidence="3">NitT/TauT family transport system substrate-binding protein</fullName>
    </submittedName>
</protein>
<feature type="domain" description="SsuA/THI5-like" evidence="2">
    <location>
        <begin position="48"/>
        <end position="258"/>
    </location>
</feature>
<name>A0ABU1V987_9BURK</name>
<feature type="signal peptide" evidence="1">
    <location>
        <begin position="1"/>
        <end position="31"/>
    </location>
</feature>
<keyword evidence="1" id="KW-0732">Signal</keyword>
<dbReference type="SUPFAM" id="SSF53850">
    <property type="entry name" value="Periplasmic binding protein-like II"/>
    <property type="match status" value="1"/>
</dbReference>
<evidence type="ECO:0000313" key="4">
    <source>
        <dbReference type="Proteomes" id="UP001265550"/>
    </source>
</evidence>
<dbReference type="InterPro" id="IPR015168">
    <property type="entry name" value="SsuA/THI5"/>
</dbReference>
<comment type="caution">
    <text evidence="3">The sequence shown here is derived from an EMBL/GenBank/DDBJ whole genome shotgun (WGS) entry which is preliminary data.</text>
</comment>
<sequence length="333" mass="35388">MKMTRAFNGTRRACLSLFAAAALASPLAAHAQLQEVTYLLPAPGTLPAFGPWMLAQAKGYYEQEGLKVNFVTARGGVDVAKQIGAGNAVIGGAIGDTPIIARAQGIPVKAVAVLGAGSLTQLVSHKDEKIESPRELKGKTVTVLAYTDTTYYALLGMLSKVGLTKNDVNIQAAGPAGVWQQFAAKKASAMAGVPDWTVSAMEAGAQVDILPADIYFKSMAQAILASDETIAKNPQLIQKLVRATLKGMKDIMADPKAATTAYVAHVTVHKGKEASIQKAFELFNKYVYAAQKVPGTMDEARLGELQKFYVTNGVVPKETPLKELYTNQFVTGK</sequence>
<accession>A0ABU1V987</accession>
<evidence type="ECO:0000313" key="3">
    <source>
        <dbReference type="EMBL" id="MDR7094015.1"/>
    </source>
</evidence>
<dbReference type="EMBL" id="JAVDWE010000004">
    <property type="protein sequence ID" value="MDR7094015.1"/>
    <property type="molecule type" value="Genomic_DNA"/>
</dbReference>